<dbReference type="RefSeq" id="WP_201648853.1">
    <property type="nucleotide sequence ID" value="NZ_CAJHCS010000003.1"/>
</dbReference>
<evidence type="ECO:0000259" key="1">
    <source>
        <dbReference type="Pfam" id="PF13649"/>
    </source>
</evidence>
<dbReference type="Pfam" id="PF13649">
    <property type="entry name" value="Methyltransf_25"/>
    <property type="match status" value="1"/>
</dbReference>
<dbReference type="EMBL" id="JAZHGC010000002">
    <property type="protein sequence ID" value="MEM5284581.1"/>
    <property type="molecule type" value="Genomic_DNA"/>
</dbReference>
<keyword evidence="3" id="KW-1185">Reference proteome</keyword>
<dbReference type="SUPFAM" id="SSF53335">
    <property type="entry name" value="S-adenosyl-L-methionine-dependent methyltransferases"/>
    <property type="match status" value="1"/>
</dbReference>
<proteinExistence type="predicted"/>
<keyword evidence="2" id="KW-0489">Methyltransferase</keyword>
<evidence type="ECO:0000313" key="3">
    <source>
        <dbReference type="Proteomes" id="UP001494588"/>
    </source>
</evidence>
<dbReference type="Proteomes" id="UP001494588">
    <property type="component" value="Unassembled WGS sequence"/>
</dbReference>
<reference evidence="2 3" key="1">
    <citation type="submission" date="2024-01" db="EMBL/GenBank/DDBJ databases">
        <title>The diversity of rhizobia nodulating Mimosa spp. in eleven states of Brazil covering several biomes is determined by host plant, location, and edaphic factors.</title>
        <authorList>
            <person name="Rouws L."/>
            <person name="Barauna A."/>
            <person name="Beukes C."/>
            <person name="De Faria S.M."/>
            <person name="Gross E."/>
            <person name="Dos Reis Junior F.B."/>
            <person name="Simon M."/>
            <person name="Maluk M."/>
            <person name="Odee D.W."/>
            <person name="Kenicer G."/>
            <person name="Young J.P.W."/>
            <person name="Reis V.M."/>
            <person name="Zilli J."/>
            <person name="James E.K."/>
        </authorList>
    </citation>
    <scope>NUCLEOTIDE SEQUENCE [LARGE SCALE GENOMIC DNA]</scope>
    <source>
        <strain evidence="2 3">JPY77</strain>
    </source>
</reference>
<dbReference type="InterPro" id="IPR029063">
    <property type="entry name" value="SAM-dependent_MTases_sf"/>
</dbReference>
<sequence>MEYPKSDYKEYPKTLPPDDLWGQVRRTVYGKPVSDEQIQMIVDSIRGGLALNGEDRLLEFGCGNGALSQFLFDGCSEFVGVDFSDYLISVAQRKFQRAGFSFFAGDALAYLAEEARPERFSKALCYAMLSYLSDEQAQALLTSLFDRFTGIETVFLGNLPDRDRAHLFFHDGKDFSAELDDSASQIGKWRSPAQLEALAAQCGWRMRVELMPENFYQAHYRYNAVLERAR</sequence>
<feature type="domain" description="Methyltransferase" evidence="1">
    <location>
        <begin position="58"/>
        <end position="145"/>
    </location>
</feature>
<dbReference type="GO" id="GO:0032259">
    <property type="term" value="P:methylation"/>
    <property type="evidence" value="ECO:0007669"/>
    <property type="project" value="UniProtKB-KW"/>
</dbReference>
<gene>
    <name evidence="2" type="ORF">V4C55_02620</name>
</gene>
<dbReference type="GO" id="GO:0008168">
    <property type="term" value="F:methyltransferase activity"/>
    <property type="evidence" value="ECO:0007669"/>
    <property type="project" value="UniProtKB-KW"/>
</dbReference>
<dbReference type="Gene3D" id="3.40.50.150">
    <property type="entry name" value="Vaccinia Virus protein VP39"/>
    <property type="match status" value="1"/>
</dbReference>
<dbReference type="CDD" id="cd02440">
    <property type="entry name" value="AdoMet_MTases"/>
    <property type="match status" value="1"/>
</dbReference>
<organism evidence="2 3">
    <name type="scientific">Paraburkholderia sabiae</name>
    <dbReference type="NCBI Taxonomy" id="273251"/>
    <lineage>
        <taxon>Bacteria</taxon>
        <taxon>Pseudomonadati</taxon>
        <taxon>Pseudomonadota</taxon>
        <taxon>Betaproteobacteria</taxon>
        <taxon>Burkholderiales</taxon>
        <taxon>Burkholderiaceae</taxon>
        <taxon>Paraburkholderia</taxon>
    </lineage>
</organism>
<comment type="caution">
    <text evidence="2">The sequence shown here is derived from an EMBL/GenBank/DDBJ whole genome shotgun (WGS) entry which is preliminary data.</text>
</comment>
<evidence type="ECO:0000313" key="2">
    <source>
        <dbReference type="EMBL" id="MEM5284581.1"/>
    </source>
</evidence>
<keyword evidence="2" id="KW-0808">Transferase</keyword>
<accession>A0ABU9Q579</accession>
<name>A0ABU9Q579_9BURK</name>
<dbReference type="InterPro" id="IPR041698">
    <property type="entry name" value="Methyltransf_25"/>
</dbReference>
<protein>
    <submittedName>
        <fullName evidence="2">Class I SAM-dependent methyltransferase</fullName>
        <ecNumber evidence="2">2.1.-.-</ecNumber>
    </submittedName>
</protein>
<dbReference type="EC" id="2.1.-.-" evidence="2"/>